<dbReference type="SUPFAM" id="SSF53187">
    <property type="entry name" value="Zn-dependent exopeptidases"/>
    <property type="match status" value="1"/>
</dbReference>
<evidence type="ECO:0000256" key="2">
    <source>
        <dbReference type="ARBA" id="ARBA00005988"/>
    </source>
</evidence>
<evidence type="ECO:0000313" key="9">
    <source>
        <dbReference type="EMBL" id="MBE9118463.1"/>
    </source>
</evidence>
<comment type="cofactor">
    <cofactor evidence="1">
        <name>Zn(2+)</name>
        <dbReference type="ChEBI" id="CHEBI:29105"/>
    </cofactor>
</comment>
<dbReference type="Gene3D" id="3.40.630.10">
    <property type="entry name" value="Zn peptidases"/>
    <property type="match status" value="1"/>
</dbReference>
<evidence type="ECO:0000256" key="3">
    <source>
        <dbReference type="ARBA" id="ARBA00022670"/>
    </source>
</evidence>
<keyword evidence="9" id="KW-0121">Carboxypeptidase</keyword>
<dbReference type="PROSITE" id="PS52035">
    <property type="entry name" value="PEPTIDASE_M14"/>
    <property type="match status" value="1"/>
</dbReference>
<feature type="active site" description="Proton donor/acceptor" evidence="7">
    <location>
        <position position="342"/>
    </location>
</feature>
<evidence type="ECO:0000256" key="7">
    <source>
        <dbReference type="PROSITE-ProRule" id="PRU01379"/>
    </source>
</evidence>
<comment type="similarity">
    <text evidence="2 7">Belongs to the peptidase M14 family.</text>
</comment>
<gene>
    <name evidence="9" type="ORF">IQ249_21465</name>
</gene>
<dbReference type="GO" id="GO:0005615">
    <property type="term" value="C:extracellular space"/>
    <property type="evidence" value="ECO:0007669"/>
    <property type="project" value="TreeGrafter"/>
</dbReference>
<dbReference type="PANTHER" id="PTHR11705">
    <property type="entry name" value="PROTEASE FAMILY M14 CARBOXYPEPTIDASE A,B"/>
    <property type="match status" value="1"/>
</dbReference>
<dbReference type="AlphaFoldDB" id="A0A8J7DZW3"/>
<keyword evidence="6" id="KW-0482">Metalloprotease</keyword>
<dbReference type="EMBL" id="JADEWZ010000047">
    <property type="protein sequence ID" value="MBE9118463.1"/>
    <property type="molecule type" value="Genomic_DNA"/>
</dbReference>
<evidence type="ECO:0000313" key="10">
    <source>
        <dbReference type="Proteomes" id="UP000654482"/>
    </source>
</evidence>
<protein>
    <submittedName>
        <fullName evidence="9">Carboxypeptidase</fullName>
    </submittedName>
</protein>
<dbReference type="GO" id="GO:0006508">
    <property type="term" value="P:proteolysis"/>
    <property type="evidence" value="ECO:0007669"/>
    <property type="project" value="UniProtKB-KW"/>
</dbReference>
<evidence type="ECO:0000256" key="6">
    <source>
        <dbReference type="ARBA" id="ARBA00023049"/>
    </source>
</evidence>
<keyword evidence="3" id="KW-0645">Protease</keyword>
<organism evidence="9 10">
    <name type="scientific">Lusitaniella coriacea LEGE 07157</name>
    <dbReference type="NCBI Taxonomy" id="945747"/>
    <lineage>
        <taxon>Bacteria</taxon>
        <taxon>Bacillati</taxon>
        <taxon>Cyanobacteriota</taxon>
        <taxon>Cyanophyceae</taxon>
        <taxon>Spirulinales</taxon>
        <taxon>Lusitaniellaceae</taxon>
        <taxon>Lusitaniella</taxon>
    </lineage>
</organism>
<dbReference type="InterPro" id="IPR000834">
    <property type="entry name" value="Peptidase_M14"/>
</dbReference>
<dbReference type="PRINTS" id="PR00765">
    <property type="entry name" value="CRBOXYPTASEA"/>
</dbReference>
<evidence type="ECO:0000256" key="1">
    <source>
        <dbReference type="ARBA" id="ARBA00001947"/>
    </source>
</evidence>
<sequence length="564" mass="64484">MPEVNFNQYYRYAAIAKILQDYADQFPNLIDLHSIGKSYEGRDIWVLAVTNTATGDATEKPALWIDGNIHATELAPSSVCLHLLHTLVKGYGNDPNITRCLDTRAFYICPRVNPDGAELALADSPQFIRSGTRPYPYDSLDKNEFLSEEDIDEDGRILMMRIPDEHGAWKISPADPRLMVRREPTEVGGQYYRLLPEGRIDHYDGVLIPPQLNQEGLDFNRNFPFLWRQESEQPGAGPYPTSESEVRSVVGFMTTHPNITGAIAFHTMSGVLLRPYSHQSDEKFPIDDLRTYQVIGEKGTELTEYPAASIFSDFRSDNTSYASGAFDDWAYEHQGVFAWTVEVWTPLRYAGIRDYHYVDWFREHPLEDDLALLRWSDEELGGKGYIDWYAFEHPELGKIELGGWDEMYFWRNPPHHLLEKEIQRFPQWLVWHLLISPRLELYQASVKPLGKETYRVRFVVHNTGWLPTYVTQKALQQKLVRGCICSISLPEGATLETGKIQEDVGQLEGRAYQPSAPTWYVTDITKERAKVEWIVRAPSGGVAALEARHNRAGVVRTEVVLQAD</sequence>
<dbReference type="SMART" id="SM00631">
    <property type="entry name" value="Zn_pept"/>
    <property type="match status" value="1"/>
</dbReference>
<name>A0A8J7DZW3_9CYAN</name>
<reference evidence="9" key="1">
    <citation type="submission" date="2020-10" db="EMBL/GenBank/DDBJ databases">
        <authorList>
            <person name="Castelo-Branco R."/>
            <person name="Eusebio N."/>
            <person name="Adriana R."/>
            <person name="Vieira A."/>
            <person name="Brugerolle De Fraissinette N."/>
            <person name="Rezende De Castro R."/>
            <person name="Schneider M.P."/>
            <person name="Vasconcelos V."/>
            <person name="Leao P.N."/>
        </authorList>
    </citation>
    <scope>NUCLEOTIDE SEQUENCE</scope>
    <source>
        <strain evidence="9">LEGE 07157</strain>
    </source>
</reference>
<proteinExistence type="inferred from homology"/>
<dbReference type="Proteomes" id="UP000654482">
    <property type="component" value="Unassembled WGS sequence"/>
</dbReference>
<dbReference type="RefSeq" id="WP_194031547.1">
    <property type="nucleotide sequence ID" value="NZ_JADEWZ010000047.1"/>
</dbReference>
<evidence type="ECO:0000256" key="4">
    <source>
        <dbReference type="ARBA" id="ARBA00022801"/>
    </source>
</evidence>
<dbReference type="GO" id="GO:0008270">
    <property type="term" value="F:zinc ion binding"/>
    <property type="evidence" value="ECO:0007669"/>
    <property type="project" value="InterPro"/>
</dbReference>
<dbReference type="PANTHER" id="PTHR11705:SF143">
    <property type="entry name" value="SLL0236 PROTEIN"/>
    <property type="match status" value="1"/>
</dbReference>
<dbReference type="GO" id="GO:0004181">
    <property type="term" value="F:metallocarboxypeptidase activity"/>
    <property type="evidence" value="ECO:0007669"/>
    <property type="project" value="InterPro"/>
</dbReference>
<keyword evidence="10" id="KW-1185">Reference proteome</keyword>
<dbReference type="CDD" id="cd06905">
    <property type="entry name" value="M14-like"/>
    <property type="match status" value="1"/>
</dbReference>
<comment type="caution">
    <text evidence="9">The sequence shown here is derived from an EMBL/GenBank/DDBJ whole genome shotgun (WGS) entry which is preliminary data.</text>
</comment>
<feature type="domain" description="Peptidase M14" evidence="8">
    <location>
        <begin position="8"/>
        <end position="365"/>
    </location>
</feature>
<evidence type="ECO:0000259" key="8">
    <source>
        <dbReference type="PROSITE" id="PS52035"/>
    </source>
</evidence>
<keyword evidence="5" id="KW-0862">Zinc</keyword>
<accession>A0A8J7DZW3</accession>
<keyword evidence="4" id="KW-0378">Hydrolase</keyword>
<evidence type="ECO:0000256" key="5">
    <source>
        <dbReference type="ARBA" id="ARBA00022833"/>
    </source>
</evidence>
<dbReference type="Pfam" id="PF00246">
    <property type="entry name" value="Peptidase_M14"/>
    <property type="match status" value="1"/>
</dbReference>